<gene>
    <name evidence="1" type="ORF">Tci_910937</name>
</gene>
<name>A0A699VZQ8_TANCI</name>
<feature type="non-terminal residue" evidence="1">
    <location>
        <position position="1"/>
    </location>
</feature>
<reference evidence="1" key="1">
    <citation type="journal article" date="2019" name="Sci. Rep.">
        <title>Draft genome of Tanacetum cinerariifolium, the natural source of mosquito coil.</title>
        <authorList>
            <person name="Yamashiro T."/>
            <person name="Shiraishi A."/>
            <person name="Satake H."/>
            <person name="Nakayama K."/>
        </authorList>
    </citation>
    <scope>NUCLEOTIDE SEQUENCE</scope>
</reference>
<feature type="non-terminal residue" evidence="1">
    <location>
        <position position="157"/>
    </location>
</feature>
<protein>
    <submittedName>
        <fullName evidence="1">Nucleotide-binding alpha-beta plait domain-containing protein</fullName>
    </submittedName>
</protein>
<accession>A0A699VZQ8</accession>
<evidence type="ECO:0000313" key="1">
    <source>
        <dbReference type="EMBL" id="GFD38968.1"/>
    </source>
</evidence>
<sequence>DSLETNKVNLSSWFSNIDMWKEDMEPTGRLTWLHLEGLPAIAWDAENVQKIGDKFGTVLEIDNMDVNKALKNSMGVLIVTKMMDEISKCVPIRFNECLCLIRVVEDHNRSFLLNLPTEFEYGASDDGPLNGDEDLYGFSDIDLGRREEGKYFSDDSQ</sequence>
<proteinExistence type="predicted"/>
<dbReference type="EMBL" id="BKCJ011508983">
    <property type="protein sequence ID" value="GFD38968.1"/>
    <property type="molecule type" value="Genomic_DNA"/>
</dbReference>
<dbReference type="AlphaFoldDB" id="A0A699VZQ8"/>
<organism evidence="1">
    <name type="scientific">Tanacetum cinerariifolium</name>
    <name type="common">Dalmatian daisy</name>
    <name type="synonym">Chrysanthemum cinerariifolium</name>
    <dbReference type="NCBI Taxonomy" id="118510"/>
    <lineage>
        <taxon>Eukaryota</taxon>
        <taxon>Viridiplantae</taxon>
        <taxon>Streptophyta</taxon>
        <taxon>Embryophyta</taxon>
        <taxon>Tracheophyta</taxon>
        <taxon>Spermatophyta</taxon>
        <taxon>Magnoliopsida</taxon>
        <taxon>eudicotyledons</taxon>
        <taxon>Gunneridae</taxon>
        <taxon>Pentapetalae</taxon>
        <taxon>asterids</taxon>
        <taxon>campanulids</taxon>
        <taxon>Asterales</taxon>
        <taxon>Asteraceae</taxon>
        <taxon>Asteroideae</taxon>
        <taxon>Anthemideae</taxon>
        <taxon>Anthemidinae</taxon>
        <taxon>Tanacetum</taxon>
    </lineage>
</organism>
<comment type="caution">
    <text evidence="1">The sequence shown here is derived from an EMBL/GenBank/DDBJ whole genome shotgun (WGS) entry which is preliminary data.</text>
</comment>